<dbReference type="AlphaFoldDB" id="A0A1N7S8R5"/>
<name>A0A1N7S8R5_9BURK</name>
<gene>
    <name evidence="1" type="ORF">BN2475_450018</name>
</gene>
<organism evidence="1 2">
    <name type="scientific">Paraburkholderia ribeironis</name>
    <dbReference type="NCBI Taxonomy" id="1247936"/>
    <lineage>
        <taxon>Bacteria</taxon>
        <taxon>Pseudomonadati</taxon>
        <taxon>Pseudomonadota</taxon>
        <taxon>Betaproteobacteria</taxon>
        <taxon>Burkholderiales</taxon>
        <taxon>Burkholderiaceae</taxon>
        <taxon>Paraburkholderia</taxon>
    </lineage>
</organism>
<dbReference type="Proteomes" id="UP000187012">
    <property type="component" value="Unassembled WGS sequence"/>
</dbReference>
<proteinExistence type="predicted"/>
<dbReference type="EMBL" id="CYGX02000045">
    <property type="protein sequence ID" value="SIT43713.1"/>
    <property type="molecule type" value="Genomic_DNA"/>
</dbReference>
<evidence type="ECO:0000313" key="2">
    <source>
        <dbReference type="Proteomes" id="UP000187012"/>
    </source>
</evidence>
<evidence type="ECO:0000313" key="1">
    <source>
        <dbReference type="EMBL" id="SIT43713.1"/>
    </source>
</evidence>
<keyword evidence="2" id="KW-1185">Reference proteome</keyword>
<accession>A0A1N7S8R5</accession>
<sequence length="97" mass="11209">MFIFLSEHICYRHLGSLRMAALATTKGLLQVACRRLRRQRAGKVQSFDGIPGFTTIDTRATWRSRHTCLVSGKWLCADLRRTKPNLKDVRRPRRPVS</sequence>
<protein>
    <submittedName>
        <fullName evidence="1">Uncharacterized protein</fullName>
    </submittedName>
</protein>
<reference evidence="1 2" key="1">
    <citation type="submission" date="2016-12" db="EMBL/GenBank/DDBJ databases">
        <authorList>
            <person name="Song W.-J."/>
            <person name="Kurnit D.M."/>
        </authorList>
    </citation>
    <scope>NUCLEOTIDE SEQUENCE [LARGE SCALE GENOMIC DNA]</scope>
    <source>
        <strain evidence="1 2">STM7296</strain>
    </source>
</reference>